<evidence type="ECO:0000313" key="2">
    <source>
        <dbReference type="EMBL" id="ETS00471.1"/>
    </source>
</evidence>
<dbReference type="Proteomes" id="UP000024376">
    <property type="component" value="Unassembled WGS sequence"/>
</dbReference>
<sequence>MTPFQLSLLVVVVFFFYRNLPTRIDTNDEGSPILYYSQRLDSPSDYMYCDPEYQLQDEDIEGYRCCFRGDFTDSSSAAVERTCGPGERPRDSGCICPPGMVKDRELDICRLFFSSLIRKRRDAGFYVGRCYILQSSRSCLLDHAEEDRYADTKESQTYALGKFILCSSEACDNCNKSNLGSKQNAGQWLKCATTDDHCRTTTWHEATWFSITESIDGSHCLTHIDHESGAHVCLPLKIVQVHCDSEALQKYHLWRNARRGGYDDAHHQVADDASTIGVSYLGLMPASRNYGSRGVVKVDRDQLVYLMENPLRGASPSY</sequence>
<keyword evidence="1" id="KW-0732">Signal</keyword>
<dbReference type="HOGENOM" id="CLU_874899_0_0_1"/>
<protein>
    <submittedName>
        <fullName evidence="2">Uncharacterized protein</fullName>
    </submittedName>
</protein>
<evidence type="ECO:0000313" key="3">
    <source>
        <dbReference type="Proteomes" id="UP000024376"/>
    </source>
</evidence>
<feature type="signal peptide" evidence="1">
    <location>
        <begin position="1"/>
        <end position="21"/>
    </location>
</feature>
<dbReference type="AlphaFoldDB" id="A0A024S7M1"/>
<evidence type="ECO:0000256" key="1">
    <source>
        <dbReference type="SAM" id="SignalP"/>
    </source>
</evidence>
<organism evidence="2 3">
    <name type="scientific">Hypocrea jecorina (strain ATCC 56765 / BCRC 32924 / NRRL 11460 / Rut C-30)</name>
    <name type="common">Trichoderma reesei</name>
    <dbReference type="NCBI Taxonomy" id="1344414"/>
    <lineage>
        <taxon>Eukaryota</taxon>
        <taxon>Fungi</taxon>
        <taxon>Dikarya</taxon>
        <taxon>Ascomycota</taxon>
        <taxon>Pezizomycotina</taxon>
        <taxon>Sordariomycetes</taxon>
        <taxon>Hypocreomycetidae</taxon>
        <taxon>Hypocreales</taxon>
        <taxon>Hypocreaceae</taxon>
        <taxon>Trichoderma</taxon>
    </lineage>
</organism>
<proteinExistence type="predicted"/>
<gene>
    <name evidence="2" type="ORF">M419DRAFT_36862</name>
</gene>
<dbReference type="KEGG" id="trr:M419DRAFT_36862"/>
<dbReference type="EMBL" id="KI911152">
    <property type="protein sequence ID" value="ETS00471.1"/>
    <property type="molecule type" value="Genomic_DNA"/>
</dbReference>
<feature type="chain" id="PRO_5001534095" evidence="1">
    <location>
        <begin position="22"/>
        <end position="318"/>
    </location>
</feature>
<accession>A0A024S7M1</accession>
<reference evidence="3" key="1">
    <citation type="journal article" date="2013" name="Ind. Biotechnol.">
        <title>Comparative genomics analysis of Trichoderma reesei strains.</title>
        <authorList>
            <person name="Koike H."/>
            <person name="Aerts A."/>
            <person name="LaButti K."/>
            <person name="Grigoriev I.V."/>
            <person name="Baker S.E."/>
        </authorList>
    </citation>
    <scope>NUCLEOTIDE SEQUENCE [LARGE SCALE GENOMIC DNA]</scope>
    <source>
        <strain evidence="3">ATCC 56765 / BCRC 32924 / NRRL 11460 / Rut C-30</strain>
    </source>
</reference>
<name>A0A024S7M1_HYPJR</name>